<feature type="domain" description="SH3" evidence="7">
    <location>
        <begin position="144"/>
        <end position="203"/>
    </location>
</feature>
<dbReference type="SMART" id="SM00459">
    <property type="entry name" value="Sorb"/>
    <property type="match status" value="1"/>
</dbReference>
<dbReference type="SUPFAM" id="SSF50044">
    <property type="entry name" value="SH3-domain"/>
    <property type="match status" value="3"/>
</dbReference>
<dbReference type="CDD" id="cd11780">
    <property type="entry name" value="SH3_Sorbs_3"/>
    <property type="match status" value="1"/>
</dbReference>
<keyword evidence="4" id="KW-0965">Cell junction</keyword>
<evidence type="ECO:0000259" key="8">
    <source>
        <dbReference type="PROSITE" id="PS50831"/>
    </source>
</evidence>
<dbReference type="InterPro" id="IPR003127">
    <property type="entry name" value="SoHo_dom"/>
</dbReference>
<dbReference type="InterPro" id="IPR001452">
    <property type="entry name" value="SH3_domain"/>
</dbReference>
<dbReference type="SMART" id="SM00326">
    <property type="entry name" value="SH3"/>
    <property type="match status" value="3"/>
</dbReference>
<feature type="domain" description="SoHo" evidence="8">
    <location>
        <begin position="1"/>
        <end position="46"/>
    </location>
</feature>
<comment type="subcellular location">
    <subcellularLocation>
        <location evidence="1">Cell junction</location>
    </subcellularLocation>
</comment>
<dbReference type="AlphaFoldDB" id="A0A3Q4I1Q1"/>
<dbReference type="Proteomes" id="UP000261580">
    <property type="component" value="Unassembled WGS sequence"/>
</dbReference>
<feature type="compositionally biased region" description="Low complexity" evidence="6">
    <location>
        <begin position="305"/>
        <end position="319"/>
    </location>
</feature>
<feature type="domain" description="SH3" evidence="7">
    <location>
        <begin position="440"/>
        <end position="499"/>
    </location>
</feature>
<proteinExistence type="predicted"/>
<evidence type="ECO:0000259" key="7">
    <source>
        <dbReference type="PROSITE" id="PS50002"/>
    </source>
</evidence>
<dbReference type="PRINTS" id="PR00452">
    <property type="entry name" value="SH3DOMAIN"/>
</dbReference>
<dbReference type="PROSITE" id="PS50831">
    <property type="entry name" value="SOHO"/>
    <property type="match status" value="1"/>
</dbReference>
<dbReference type="InterPro" id="IPR050384">
    <property type="entry name" value="Endophilin_SH3RF"/>
</dbReference>
<accession>A0A3Q4I1Q1</accession>
<evidence type="ECO:0000256" key="4">
    <source>
        <dbReference type="ARBA" id="ARBA00022949"/>
    </source>
</evidence>
<dbReference type="CDD" id="cd11782">
    <property type="entry name" value="SH3_Sorbs_2"/>
    <property type="match status" value="1"/>
</dbReference>
<dbReference type="OMA" id="WINIFES"/>
<dbReference type="Pfam" id="PF00018">
    <property type="entry name" value="SH3_1"/>
    <property type="match status" value="2"/>
</dbReference>
<feature type="compositionally biased region" description="Low complexity" evidence="6">
    <location>
        <begin position="334"/>
        <end position="349"/>
    </location>
</feature>
<feature type="compositionally biased region" description="Pro residues" evidence="6">
    <location>
        <begin position="293"/>
        <end position="304"/>
    </location>
</feature>
<dbReference type="GO" id="GO:0070161">
    <property type="term" value="C:anchoring junction"/>
    <property type="evidence" value="ECO:0007669"/>
    <property type="project" value="UniProtKB-SubCell"/>
</dbReference>
<sequence length="499" mass="55517">MPIASRSSVNKPKDWYKSMFRQIHKKPEGKDTPPLSLTYPAPVLSDPGKQHAQPKSIFDFEPGKSTTSESHSQVQTHMLSYLVSELSRFEAELDSDIQGLERRLSQKKQHRGWGEVLSPPPDSLLERLSPANETMEVPPKKEEKKMKAARAKFDFQAQSPKELPLQKGDIVYIHRKVDANWFEGEHHGRAGIFPTTYVEVLPPTEKPTPIKSPTLQVLEYGEAVALFNFNADLPVELSFRKGEVISITRRVDDQWLEGRIPGTSRSGIFPANYVQVNKMPRTKYSMDDYSPGPMSPVSPGPQSPGRPLHSPSPRSPLSPFTYTSLSPKPDHSPVKPSSPSLLVSPASQSRSPTQTPVPKEMANRSHFITSKPVSPTNHNNHWAGTPSANQSATVKTISPSTHSSTSAHRAGAPTANTPRYSDHSQVCSHSLVTLWLRLLALNFRYKAVYNYKPQNSDELELREGDIVQVVEKCDDGWFVGTSERTRAFGTFPGNYVAPV</sequence>
<evidence type="ECO:0000256" key="2">
    <source>
        <dbReference type="ARBA" id="ARBA00022443"/>
    </source>
</evidence>
<dbReference type="PANTHER" id="PTHR14167">
    <property type="entry name" value="SH3 DOMAIN-CONTAINING"/>
    <property type="match status" value="1"/>
</dbReference>
<feature type="domain" description="SH3" evidence="7">
    <location>
        <begin position="218"/>
        <end position="279"/>
    </location>
</feature>
<evidence type="ECO:0000256" key="1">
    <source>
        <dbReference type="ARBA" id="ARBA00004282"/>
    </source>
</evidence>
<dbReference type="GeneTree" id="ENSGT00940000160558"/>
<feature type="region of interest" description="Disordered" evidence="6">
    <location>
        <begin position="20"/>
        <end position="71"/>
    </location>
</feature>
<dbReference type="FunFam" id="2.30.30.40:FF:000001">
    <property type="entry name" value="Sorbin and SH3 domain-containing protein 1 isoform 2"/>
    <property type="match status" value="1"/>
</dbReference>
<evidence type="ECO:0000256" key="6">
    <source>
        <dbReference type="SAM" id="MobiDB-lite"/>
    </source>
</evidence>
<keyword evidence="10" id="KW-1185">Reference proteome</keyword>
<dbReference type="PRINTS" id="PR00499">
    <property type="entry name" value="P67PHOX"/>
</dbReference>
<organism evidence="9 10">
    <name type="scientific">Neolamprologus brichardi</name>
    <name type="common">Fairy cichlid</name>
    <name type="synonym">Lamprologus brichardi</name>
    <dbReference type="NCBI Taxonomy" id="32507"/>
    <lineage>
        <taxon>Eukaryota</taxon>
        <taxon>Metazoa</taxon>
        <taxon>Chordata</taxon>
        <taxon>Craniata</taxon>
        <taxon>Vertebrata</taxon>
        <taxon>Euteleostomi</taxon>
        <taxon>Actinopterygii</taxon>
        <taxon>Neopterygii</taxon>
        <taxon>Teleostei</taxon>
        <taxon>Neoteleostei</taxon>
        <taxon>Acanthomorphata</taxon>
        <taxon>Ovalentaria</taxon>
        <taxon>Cichlomorphae</taxon>
        <taxon>Cichliformes</taxon>
        <taxon>Cichlidae</taxon>
        <taxon>African cichlids</taxon>
        <taxon>Pseudocrenilabrinae</taxon>
        <taxon>Lamprologini</taxon>
        <taxon>Neolamprologus</taxon>
    </lineage>
</organism>
<dbReference type="InterPro" id="IPR036028">
    <property type="entry name" value="SH3-like_dom_sf"/>
</dbReference>
<dbReference type="PANTHER" id="PTHR14167:SF54">
    <property type="entry name" value="VINEXIN"/>
    <property type="match status" value="1"/>
</dbReference>
<dbReference type="Ensembl" id="ENSNBRT00000029361.1">
    <property type="protein sequence ID" value="ENSNBRP00000028616.1"/>
    <property type="gene ID" value="ENSNBRG00000021787.1"/>
</dbReference>
<dbReference type="CDD" id="cd11781">
    <property type="entry name" value="SH3_Sorbs_1"/>
    <property type="match status" value="1"/>
</dbReference>
<evidence type="ECO:0000256" key="3">
    <source>
        <dbReference type="ARBA" id="ARBA00022737"/>
    </source>
</evidence>
<protein>
    <submittedName>
        <fullName evidence="9">Sorbin and SH3 domain containing 3</fullName>
    </submittedName>
</protein>
<keyword evidence="3" id="KW-0677">Repeat</keyword>
<keyword evidence="2 5" id="KW-0728">SH3 domain</keyword>
<feature type="region of interest" description="Disordered" evidence="6">
    <location>
        <begin position="284"/>
        <end position="422"/>
    </location>
</feature>
<evidence type="ECO:0000256" key="5">
    <source>
        <dbReference type="PROSITE-ProRule" id="PRU00192"/>
    </source>
</evidence>
<dbReference type="Pfam" id="PF14604">
    <property type="entry name" value="SH3_9"/>
    <property type="match status" value="1"/>
</dbReference>
<evidence type="ECO:0000313" key="9">
    <source>
        <dbReference type="Ensembl" id="ENSNBRP00000028616.1"/>
    </source>
</evidence>
<dbReference type="Bgee" id="ENSNBRG00000021787">
    <property type="expression patterns" value="Expressed in mesonephros and 7 other cell types or tissues"/>
</dbReference>
<name>A0A3Q4I1Q1_NEOBR</name>
<dbReference type="Gene3D" id="2.30.30.40">
    <property type="entry name" value="SH3 Domains"/>
    <property type="match status" value="3"/>
</dbReference>
<reference evidence="9" key="1">
    <citation type="submission" date="2025-08" db="UniProtKB">
        <authorList>
            <consortium name="Ensembl"/>
        </authorList>
    </citation>
    <scope>IDENTIFICATION</scope>
</reference>
<reference evidence="9" key="2">
    <citation type="submission" date="2025-09" db="UniProtKB">
        <authorList>
            <consortium name="Ensembl"/>
        </authorList>
    </citation>
    <scope>IDENTIFICATION</scope>
</reference>
<dbReference type="STRING" id="32507.ENSNBRP00000028616"/>
<dbReference type="PROSITE" id="PS50002">
    <property type="entry name" value="SH3"/>
    <property type="match status" value="3"/>
</dbReference>
<feature type="compositionally biased region" description="Polar residues" evidence="6">
    <location>
        <begin position="366"/>
        <end position="407"/>
    </location>
</feature>
<dbReference type="Pfam" id="PF02208">
    <property type="entry name" value="Sorb"/>
    <property type="match status" value="1"/>
</dbReference>
<evidence type="ECO:0000313" key="10">
    <source>
        <dbReference type="Proteomes" id="UP000261580"/>
    </source>
</evidence>